<dbReference type="SUPFAM" id="SSF48498">
    <property type="entry name" value="Tetracyclin repressor-like, C-terminal domain"/>
    <property type="match status" value="1"/>
</dbReference>
<dbReference type="GO" id="GO:0003700">
    <property type="term" value="F:DNA-binding transcription factor activity"/>
    <property type="evidence" value="ECO:0007669"/>
    <property type="project" value="TreeGrafter"/>
</dbReference>
<geneLocation type="plasmid" evidence="6">
    <name>pDson01</name>
</geneLocation>
<dbReference type="InterPro" id="IPR001647">
    <property type="entry name" value="HTH_TetR"/>
</dbReference>
<dbReference type="Gene3D" id="1.10.357.10">
    <property type="entry name" value="Tetracycline Repressor, domain 2"/>
    <property type="match status" value="1"/>
</dbReference>
<feature type="DNA-binding region" description="H-T-H motif" evidence="4">
    <location>
        <begin position="37"/>
        <end position="56"/>
    </location>
</feature>
<dbReference type="RefSeq" id="WP_350241116.1">
    <property type="nucleotide sequence ID" value="NZ_CP158297.1"/>
</dbReference>
<protein>
    <submittedName>
        <fullName evidence="6">TetR/AcrR family transcriptional regulator</fullName>
    </submittedName>
</protein>
<dbReference type="AlphaFoldDB" id="A0AAU7U5C5"/>
<evidence type="ECO:0000313" key="6">
    <source>
        <dbReference type="EMBL" id="XBV83551.1"/>
    </source>
</evidence>
<sequence length="201" mass="22115">MTETRPPRTKRQDAQRNRDTILAAAVDAFSQTGLDASLEAIARQAGVGIGTLYRHFPTRETLAIAAYQHEVEQLCEKAAELHAALPPDQALREWMGRFVGYVAAKRGMAPILRTVLSPDDQYFTDLRTQIHAALAQLLHHAIQAGLIRPDANAPDVMQAMSGVWLVSAEREWRGQAERLLDLLMDGLRYGAAHPPSASTSP</sequence>
<dbReference type="PANTHER" id="PTHR30055">
    <property type="entry name" value="HTH-TYPE TRANSCRIPTIONAL REGULATOR RUTR"/>
    <property type="match status" value="1"/>
</dbReference>
<dbReference type="PANTHER" id="PTHR30055:SF234">
    <property type="entry name" value="HTH-TYPE TRANSCRIPTIONAL REGULATOR BETI"/>
    <property type="match status" value="1"/>
</dbReference>
<dbReference type="SUPFAM" id="SSF46689">
    <property type="entry name" value="Homeodomain-like"/>
    <property type="match status" value="1"/>
</dbReference>
<dbReference type="PROSITE" id="PS50977">
    <property type="entry name" value="HTH_TETR_2"/>
    <property type="match status" value="1"/>
</dbReference>
<dbReference type="GO" id="GO:0000976">
    <property type="term" value="F:transcription cis-regulatory region binding"/>
    <property type="evidence" value="ECO:0007669"/>
    <property type="project" value="TreeGrafter"/>
</dbReference>
<evidence type="ECO:0000256" key="1">
    <source>
        <dbReference type="ARBA" id="ARBA00023015"/>
    </source>
</evidence>
<keyword evidence="6" id="KW-0614">Plasmid</keyword>
<dbReference type="InterPro" id="IPR036271">
    <property type="entry name" value="Tet_transcr_reg_TetR-rel_C_sf"/>
</dbReference>
<reference evidence="6" key="1">
    <citation type="submission" date="2024-06" db="EMBL/GenBank/DDBJ databases">
        <title>Draft Genome Sequence of Deinococcus sonorensis Type Strain KR-87, a Biofilm Producing Representative of the Genus Deinococcus.</title>
        <authorList>
            <person name="Boren L.S."/>
            <person name="Grosso R.A."/>
            <person name="Hugenberg-Cox A.N."/>
            <person name="Hill J.T.E."/>
            <person name="Albert C.M."/>
            <person name="Tuohy J.M."/>
        </authorList>
    </citation>
    <scope>NUCLEOTIDE SEQUENCE</scope>
    <source>
        <strain evidence="6">KR-87</strain>
        <plasmid evidence="6">pDson01</plasmid>
    </source>
</reference>
<dbReference type="PRINTS" id="PR00455">
    <property type="entry name" value="HTHTETR"/>
</dbReference>
<evidence type="ECO:0000256" key="3">
    <source>
        <dbReference type="ARBA" id="ARBA00023163"/>
    </source>
</evidence>
<dbReference type="Pfam" id="PF00440">
    <property type="entry name" value="TetR_N"/>
    <property type="match status" value="1"/>
</dbReference>
<feature type="domain" description="HTH tetR-type" evidence="5">
    <location>
        <begin position="15"/>
        <end position="74"/>
    </location>
</feature>
<gene>
    <name evidence="6" type="ORF">ABOD76_02375</name>
</gene>
<dbReference type="Pfam" id="PF21597">
    <property type="entry name" value="TetR_C_43"/>
    <property type="match status" value="1"/>
</dbReference>
<dbReference type="KEGG" id="dsc:ABOD76_02375"/>
<accession>A0AAU7U5C5</accession>
<organism evidence="6">
    <name type="scientific">Deinococcus sonorensis KR-87</name>
    <dbReference type="NCBI Taxonomy" id="694439"/>
    <lineage>
        <taxon>Bacteria</taxon>
        <taxon>Thermotogati</taxon>
        <taxon>Deinococcota</taxon>
        <taxon>Deinococci</taxon>
        <taxon>Deinococcales</taxon>
        <taxon>Deinococcaceae</taxon>
        <taxon>Deinococcus</taxon>
    </lineage>
</organism>
<dbReference type="InterPro" id="IPR050109">
    <property type="entry name" value="HTH-type_TetR-like_transc_reg"/>
</dbReference>
<keyword evidence="1" id="KW-0805">Transcription regulation</keyword>
<name>A0AAU7U5C5_9DEIO</name>
<evidence type="ECO:0000256" key="4">
    <source>
        <dbReference type="PROSITE-ProRule" id="PRU00335"/>
    </source>
</evidence>
<keyword evidence="2 4" id="KW-0238">DNA-binding</keyword>
<dbReference type="EMBL" id="CP158297">
    <property type="protein sequence ID" value="XBV83551.1"/>
    <property type="molecule type" value="Genomic_DNA"/>
</dbReference>
<dbReference type="InterPro" id="IPR049445">
    <property type="entry name" value="TetR_SbtR-like_C"/>
</dbReference>
<evidence type="ECO:0000259" key="5">
    <source>
        <dbReference type="PROSITE" id="PS50977"/>
    </source>
</evidence>
<keyword evidence="3" id="KW-0804">Transcription</keyword>
<dbReference type="InterPro" id="IPR009057">
    <property type="entry name" value="Homeodomain-like_sf"/>
</dbReference>
<proteinExistence type="predicted"/>
<evidence type="ECO:0000256" key="2">
    <source>
        <dbReference type="ARBA" id="ARBA00023125"/>
    </source>
</evidence>